<dbReference type="EMBL" id="JAGSYN010000181">
    <property type="protein sequence ID" value="KAG7662280.1"/>
    <property type="molecule type" value="Genomic_DNA"/>
</dbReference>
<dbReference type="InterPro" id="IPR050164">
    <property type="entry name" value="Peptidase_C19"/>
</dbReference>
<evidence type="ECO:0000259" key="7">
    <source>
        <dbReference type="PROSITE" id="PS50235"/>
    </source>
</evidence>
<comment type="caution">
    <text evidence="9">The sequence shown here is derived from an EMBL/GenBank/DDBJ whole genome shotgun (WGS) entry which is preliminary data.</text>
</comment>
<dbReference type="GeneID" id="73470974"/>
<dbReference type="OrthoDB" id="289038at2759"/>
<keyword evidence="10" id="KW-1185">Reference proteome</keyword>
<comment type="similarity">
    <text evidence="5">Belongs to the peptidase C19 family.</text>
</comment>
<evidence type="ECO:0000256" key="5">
    <source>
        <dbReference type="RuleBase" id="RU366025"/>
    </source>
</evidence>
<dbReference type="SMART" id="SM00290">
    <property type="entry name" value="ZnF_UBP"/>
    <property type="match status" value="1"/>
</dbReference>
<evidence type="ECO:0000256" key="3">
    <source>
        <dbReference type="ARBA" id="ARBA00022833"/>
    </source>
</evidence>
<dbReference type="Proteomes" id="UP000694255">
    <property type="component" value="Unassembled WGS sequence"/>
</dbReference>
<keyword evidence="1" id="KW-0479">Metal-binding</keyword>
<dbReference type="PANTHER" id="PTHR24006:SF937">
    <property type="entry name" value="UBIQUITIN CARBOXYL-TERMINAL HYDROLASE"/>
    <property type="match status" value="1"/>
</dbReference>
<dbReference type="GO" id="GO:0004843">
    <property type="term" value="F:cysteine-type deubiquitinase activity"/>
    <property type="evidence" value="ECO:0007669"/>
    <property type="project" value="UniProtKB-UniRule"/>
</dbReference>
<keyword evidence="5" id="KW-0833">Ubl conjugation pathway</keyword>
<evidence type="ECO:0000256" key="4">
    <source>
        <dbReference type="PROSITE-ProRule" id="PRU00502"/>
    </source>
</evidence>
<keyword evidence="2 4" id="KW-0863">Zinc-finger</keyword>
<dbReference type="AlphaFoldDB" id="A0A8J5QKT3"/>
<dbReference type="PANTHER" id="PTHR24006">
    <property type="entry name" value="UBIQUITIN CARBOXYL-TERMINAL HYDROLASE"/>
    <property type="match status" value="1"/>
</dbReference>
<sequence length="596" mass="67036">MSSSRKTIPGSSTTGSKTIPYTNRTDSIVITSASSSSSSTSMSPSTTNGWSNHNDGEREVRNGGGGRFIQELTPPPDNYASITSCSHIKSVLESRAKETVFETYRQAVTISQPITSNQIYLSKKDGTKIPFNKILNKKSNSLKCSECKLNNFQNSLICLQCPHVGCFQDHINSNHAFLHYKSTQHLFAIDSRSGLLYCFSCGNYINHPDLEHIRSEIMNSVTGGASTCPQYDQPDIVANYTDPNKVAIHGLKGFVNLGATCFMSSILQTILHNPIIKYQFFNNDIHYFNCEKQHDQGINGGSIDENNACITCSIDQIFQYFFTSPTIEGYGMTNLLTTAWYKKKSLAGFQEQDAHEFWQFLLNEFHLDHNRILQNLGQTTTSDKKCGCITHSTFAFELQSSIKCSKCGEITETIDPMIDLSLEINQAYKKSSHNSHDITLYDCLDLFTSEEKLDILYTCKFCQEKSQKPTKTLKLKSIPPVLPIQLKRFEHNIMNDSTSKIETPVITPLFLNLTKYCVESSTTSSNSKELIDGDKIFELFAVVYHMGSVNTGHYIVYIKNGSGQWFKFDDSVISLVSQQEVMSTNAYLLYYITHRI</sequence>
<feature type="compositionally biased region" description="Low complexity" evidence="6">
    <location>
        <begin position="31"/>
        <end position="47"/>
    </location>
</feature>
<organism evidence="9 10">
    <name type="scientific">[Candida] subhashii</name>
    <dbReference type="NCBI Taxonomy" id="561895"/>
    <lineage>
        <taxon>Eukaryota</taxon>
        <taxon>Fungi</taxon>
        <taxon>Dikarya</taxon>
        <taxon>Ascomycota</taxon>
        <taxon>Saccharomycotina</taxon>
        <taxon>Pichiomycetes</taxon>
        <taxon>Debaryomycetaceae</taxon>
        <taxon>Spathaspora</taxon>
    </lineage>
</organism>
<dbReference type="GO" id="GO:0008270">
    <property type="term" value="F:zinc ion binding"/>
    <property type="evidence" value="ECO:0007669"/>
    <property type="project" value="UniProtKB-KW"/>
</dbReference>
<feature type="region of interest" description="Disordered" evidence="6">
    <location>
        <begin position="1"/>
        <end position="75"/>
    </location>
</feature>
<dbReference type="GO" id="GO:0006508">
    <property type="term" value="P:proteolysis"/>
    <property type="evidence" value="ECO:0007669"/>
    <property type="project" value="UniProtKB-KW"/>
</dbReference>
<comment type="catalytic activity">
    <reaction evidence="5">
        <text>Thiol-dependent hydrolysis of ester, thioester, amide, peptide and isopeptide bonds formed by the C-terminal Gly of ubiquitin (a 76-residue protein attached to proteins as an intracellular targeting signal).</text>
        <dbReference type="EC" id="3.4.19.12"/>
    </reaction>
</comment>
<reference evidence="9 10" key="1">
    <citation type="journal article" date="2021" name="DNA Res.">
        <title>Genome analysis of Candida subhashii reveals its hybrid nature and dual mitochondrial genome conformations.</title>
        <authorList>
            <person name="Mixao V."/>
            <person name="Hegedusova E."/>
            <person name="Saus E."/>
            <person name="Pryszcz L.P."/>
            <person name="Cillingova A."/>
            <person name="Nosek J."/>
            <person name="Gabaldon T."/>
        </authorList>
    </citation>
    <scope>NUCLEOTIDE SEQUENCE [LARGE SCALE GENOMIC DNA]</scope>
    <source>
        <strain evidence="9 10">CBS 10753</strain>
    </source>
</reference>
<dbReference type="InterPro" id="IPR001394">
    <property type="entry name" value="Peptidase_C19_UCH"/>
</dbReference>
<dbReference type="InterPro" id="IPR028889">
    <property type="entry name" value="USP"/>
</dbReference>
<dbReference type="RefSeq" id="XP_049262513.1">
    <property type="nucleotide sequence ID" value="XM_049408104.1"/>
</dbReference>
<evidence type="ECO:0000313" key="10">
    <source>
        <dbReference type="Proteomes" id="UP000694255"/>
    </source>
</evidence>
<feature type="domain" description="UBP-type" evidence="8">
    <location>
        <begin position="116"/>
        <end position="224"/>
    </location>
</feature>
<accession>A0A8J5QKT3</accession>
<keyword evidence="5" id="KW-0788">Thiol protease</keyword>
<dbReference type="PROSITE" id="PS50235">
    <property type="entry name" value="USP_3"/>
    <property type="match status" value="1"/>
</dbReference>
<dbReference type="PROSITE" id="PS00972">
    <property type="entry name" value="USP_1"/>
    <property type="match status" value="1"/>
</dbReference>
<dbReference type="InterPro" id="IPR001607">
    <property type="entry name" value="Znf_UBP"/>
</dbReference>
<keyword evidence="5" id="KW-0645">Protease</keyword>
<dbReference type="PROSITE" id="PS00973">
    <property type="entry name" value="USP_2"/>
    <property type="match status" value="1"/>
</dbReference>
<evidence type="ECO:0000256" key="2">
    <source>
        <dbReference type="ARBA" id="ARBA00022771"/>
    </source>
</evidence>
<dbReference type="GO" id="GO:0005829">
    <property type="term" value="C:cytosol"/>
    <property type="evidence" value="ECO:0007669"/>
    <property type="project" value="TreeGrafter"/>
</dbReference>
<feature type="domain" description="USP" evidence="7">
    <location>
        <begin position="252"/>
        <end position="594"/>
    </location>
</feature>
<proteinExistence type="inferred from homology"/>
<keyword evidence="3" id="KW-0862">Zinc</keyword>
<evidence type="ECO:0000256" key="6">
    <source>
        <dbReference type="SAM" id="MobiDB-lite"/>
    </source>
</evidence>
<dbReference type="Pfam" id="PF02148">
    <property type="entry name" value="zf-UBP"/>
    <property type="match status" value="1"/>
</dbReference>
<keyword evidence="5" id="KW-0378">Hydrolase</keyword>
<gene>
    <name evidence="9" type="ORF">J8A68_004174</name>
</gene>
<name>A0A8J5QKT3_9ASCO</name>
<dbReference type="EC" id="3.4.19.12" evidence="5"/>
<dbReference type="GO" id="GO:0005634">
    <property type="term" value="C:nucleus"/>
    <property type="evidence" value="ECO:0007669"/>
    <property type="project" value="TreeGrafter"/>
</dbReference>
<evidence type="ECO:0000259" key="8">
    <source>
        <dbReference type="PROSITE" id="PS50271"/>
    </source>
</evidence>
<dbReference type="InterPro" id="IPR018200">
    <property type="entry name" value="USP_CS"/>
</dbReference>
<evidence type="ECO:0000256" key="1">
    <source>
        <dbReference type="ARBA" id="ARBA00022723"/>
    </source>
</evidence>
<dbReference type="PROSITE" id="PS50271">
    <property type="entry name" value="ZF_UBP"/>
    <property type="match status" value="1"/>
</dbReference>
<evidence type="ECO:0000313" key="9">
    <source>
        <dbReference type="EMBL" id="KAG7662280.1"/>
    </source>
</evidence>
<feature type="compositionally biased region" description="Polar residues" evidence="6">
    <location>
        <begin position="1"/>
        <end position="30"/>
    </location>
</feature>
<protein>
    <recommendedName>
        <fullName evidence="5">Ubiquitin carboxyl-terminal hydrolase</fullName>
        <ecNumber evidence="5">3.4.19.12</ecNumber>
    </recommendedName>
</protein>
<dbReference type="GO" id="GO:0016579">
    <property type="term" value="P:protein deubiquitination"/>
    <property type="evidence" value="ECO:0007669"/>
    <property type="project" value="InterPro"/>
</dbReference>
<dbReference type="Pfam" id="PF00443">
    <property type="entry name" value="UCH"/>
    <property type="match status" value="1"/>
</dbReference>